<evidence type="ECO:0000313" key="2">
    <source>
        <dbReference type="Proteomes" id="UP000789342"/>
    </source>
</evidence>
<reference evidence="1" key="1">
    <citation type="submission" date="2021-06" db="EMBL/GenBank/DDBJ databases">
        <authorList>
            <person name="Kallberg Y."/>
            <person name="Tangrot J."/>
            <person name="Rosling A."/>
        </authorList>
    </citation>
    <scope>NUCLEOTIDE SEQUENCE</scope>
    <source>
        <strain evidence="1">CL551</strain>
    </source>
</reference>
<accession>A0A9N9FGB6</accession>
<name>A0A9N9FGB6_9GLOM</name>
<dbReference type="InterPro" id="IPR032675">
    <property type="entry name" value="LRR_dom_sf"/>
</dbReference>
<protein>
    <submittedName>
        <fullName evidence="1">4285_t:CDS:1</fullName>
    </submittedName>
</protein>
<dbReference type="AlphaFoldDB" id="A0A9N9FGB6"/>
<dbReference type="Gene3D" id="3.80.10.10">
    <property type="entry name" value="Ribonuclease Inhibitor"/>
    <property type="match status" value="1"/>
</dbReference>
<dbReference type="EMBL" id="CAJVPV010002609">
    <property type="protein sequence ID" value="CAG8531110.1"/>
    <property type="molecule type" value="Genomic_DNA"/>
</dbReference>
<keyword evidence="2" id="KW-1185">Reference proteome</keyword>
<dbReference type="SUPFAM" id="SSF52047">
    <property type="entry name" value="RNI-like"/>
    <property type="match status" value="1"/>
</dbReference>
<proteinExistence type="predicted"/>
<dbReference type="OrthoDB" id="2351154at2759"/>
<sequence length="541" mass="62361">MGIPILTDDTICEILQHLHYDTHTLYNCLFVNRFWCSNVVSILWRHPFTNSYKPFTSGKHKLRRSLIIRTYVSCLNDEELARLIPFSIDFSYTKKPLFPYERYLQELSDSNIDKGVRNWIQSQGKDVLPIYQADKRAIAIIDSLWHMFMRQCIKIKSVSITPLYINSGLLNATNILHASSAFAHLNNFYFRIDWSRSEEIKYKSIVQLLKQLISLSDNINHMELSIHERINPNIMKYIVKLINVQRGIKKFIFHDSRLLRSITAPITTSITTPMVALQSQANCLVSLEFHGVKFDDVSVASLAGFDLLESLLFQKCRDITLERMEILSQASFHIKFLSMQKNLWPSIITSVLIAKAGESLRQIVLDDVSTETIQAMTNCCPNINVAYISPTDLTYQLIFPWVGSTSLKKLEISFETHARRGIQIPIEDSSKVMQLLGETLSTSLVFLKLNGLRITNEAFNYFMESCCSPLSTLFISHGCYLELESCVWIIVKFAFTHKTLKTYGSYSLKKSAHQNFLEILAKNKIQVFDKYNIRSLIYKDF</sequence>
<gene>
    <name evidence="1" type="ORF">AMORRO_LOCUS4676</name>
</gene>
<organism evidence="1 2">
    <name type="scientific">Acaulospora morrowiae</name>
    <dbReference type="NCBI Taxonomy" id="94023"/>
    <lineage>
        <taxon>Eukaryota</taxon>
        <taxon>Fungi</taxon>
        <taxon>Fungi incertae sedis</taxon>
        <taxon>Mucoromycota</taxon>
        <taxon>Glomeromycotina</taxon>
        <taxon>Glomeromycetes</taxon>
        <taxon>Diversisporales</taxon>
        <taxon>Acaulosporaceae</taxon>
        <taxon>Acaulospora</taxon>
    </lineage>
</organism>
<dbReference type="Proteomes" id="UP000789342">
    <property type="component" value="Unassembled WGS sequence"/>
</dbReference>
<comment type="caution">
    <text evidence="1">The sequence shown here is derived from an EMBL/GenBank/DDBJ whole genome shotgun (WGS) entry which is preliminary data.</text>
</comment>
<evidence type="ECO:0000313" key="1">
    <source>
        <dbReference type="EMBL" id="CAG8531110.1"/>
    </source>
</evidence>